<comment type="function">
    <text evidence="6">Specifically methylates the N4 position of cytidine in position 1402 (C1402) of 16S rRNA.</text>
</comment>
<feature type="binding site" evidence="6">
    <location>
        <begin position="25"/>
        <end position="27"/>
    </location>
    <ligand>
        <name>S-adenosyl-L-methionine</name>
        <dbReference type="ChEBI" id="CHEBI:59789"/>
    </ligand>
</feature>
<evidence type="ECO:0000256" key="6">
    <source>
        <dbReference type="HAMAP-Rule" id="MF_01007"/>
    </source>
</evidence>
<feature type="binding site" evidence="6">
    <location>
        <position position="72"/>
    </location>
    <ligand>
        <name>S-adenosyl-L-methionine</name>
        <dbReference type="ChEBI" id="CHEBI:59789"/>
    </ligand>
</feature>
<evidence type="ECO:0000256" key="3">
    <source>
        <dbReference type="ARBA" id="ARBA00022603"/>
    </source>
</evidence>
<dbReference type="GO" id="GO:0070475">
    <property type="term" value="P:rRNA base methylation"/>
    <property type="evidence" value="ECO:0007669"/>
    <property type="project" value="UniProtKB-UniRule"/>
</dbReference>
<dbReference type="SUPFAM" id="SSF53335">
    <property type="entry name" value="S-adenosyl-L-methionine-dependent methyltransferases"/>
    <property type="match status" value="1"/>
</dbReference>
<comment type="catalytic activity">
    <reaction evidence="6">
        <text>cytidine(1402) in 16S rRNA + S-adenosyl-L-methionine = N(4)-methylcytidine(1402) in 16S rRNA + S-adenosyl-L-homocysteine + H(+)</text>
        <dbReference type="Rhea" id="RHEA:42928"/>
        <dbReference type="Rhea" id="RHEA-COMP:10286"/>
        <dbReference type="Rhea" id="RHEA-COMP:10287"/>
        <dbReference type="ChEBI" id="CHEBI:15378"/>
        <dbReference type="ChEBI" id="CHEBI:57856"/>
        <dbReference type="ChEBI" id="CHEBI:59789"/>
        <dbReference type="ChEBI" id="CHEBI:74506"/>
        <dbReference type="ChEBI" id="CHEBI:82748"/>
        <dbReference type="EC" id="2.1.1.199"/>
    </reaction>
</comment>
<comment type="caution">
    <text evidence="7">The sequence shown here is derived from an EMBL/GenBank/DDBJ whole genome shotgun (WGS) entry which is preliminary data.</text>
</comment>
<gene>
    <name evidence="6" type="primary">rsmH</name>
    <name evidence="7" type="ORF">DENIS_2940</name>
</gene>
<dbReference type="InterPro" id="IPR002903">
    <property type="entry name" value="RsmH"/>
</dbReference>
<reference evidence="8" key="2">
    <citation type="submission" date="2019-01" db="EMBL/GenBank/DDBJ databases">
        <title>Genome sequence of Desulfonema ishimotonii strain Tokyo 01.</title>
        <authorList>
            <person name="Fukui M."/>
        </authorList>
    </citation>
    <scope>NUCLEOTIDE SEQUENCE [LARGE SCALE GENOMIC DNA]</scope>
    <source>
        <strain evidence="8">Tokyo 01</strain>
    </source>
</reference>
<evidence type="ECO:0000256" key="5">
    <source>
        <dbReference type="ARBA" id="ARBA00022691"/>
    </source>
</evidence>
<evidence type="ECO:0000256" key="1">
    <source>
        <dbReference type="ARBA" id="ARBA00010396"/>
    </source>
</evidence>
<dbReference type="PANTHER" id="PTHR11265:SF0">
    <property type="entry name" value="12S RRNA N4-METHYLCYTIDINE METHYLTRANSFERASE"/>
    <property type="match status" value="1"/>
</dbReference>
<keyword evidence="4 6" id="KW-0808">Transferase</keyword>
<dbReference type="Gene3D" id="3.40.50.150">
    <property type="entry name" value="Vaccinia Virus protein VP39"/>
    <property type="match status" value="1"/>
</dbReference>
<dbReference type="GO" id="GO:0005737">
    <property type="term" value="C:cytoplasm"/>
    <property type="evidence" value="ECO:0007669"/>
    <property type="project" value="UniProtKB-SubCell"/>
</dbReference>
<proteinExistence type="inferred from homology"/>
<comment type="subcellular location">
    <subcellularLocation>
        <location evidence="6">Cytoplasm</location>
    </subcellularLocation>
</comment>
<feature type="binding site" evidence="6">
    <location>
        <position position="45"/>
    </location>
    <ligand>
        <name>S-adenosyl-L-methionine</name>
        <dbReference type="ChEBI" id="CHEBI:59789"/>
    </ligand>
</feature>
<comment type="similarity">
    <text evidence="1 6">Belongs to the methyltransferase superfamily. RsmH family.</text>
</comment>
<evidence type="ECO:0000256" key="2">
    <source>
        <dbReference type="ARBA" id="ARBA00022552"/>
    </source>
</evidence>
<dbReference type="InterPro" id="IPR029063">
    <property type="entry name" value="SAM-dependent_MTases_sf"/>
</dbReference>
<feature type="binding site" evidence="6">
    <location>
        <position position="93"/>
    </location>
    <ligand>
        <name>S-adenosyl-L-methionine</name>
        <dbReference type="ChEBI" id="CHEBI:59789"/>
    </ligand>
</feature>
<reference evidence="8" key="1">
    <citation type="submission" date="2017-11" db="EMBL/GenBank/DDBJ databases">
        <authorList>
            <person name="Watanabe M."/>
            <person name="Kojima H."/>
        </authorList>
    </citation>
    <scope>NUCLEOTIDE SEQUENCE [LARGE SCALE GENOMIC DNA]</scope>
    <source>
        <strain evidence="8">Tokyo 01</strain>
    </source>
</reference>
<dbReference type="EMBL" id="BEXT01000001">
    <property type="protein sequence ID" value="GBC61977.1"/>
    <property type="molecule type" value="Genomic_DNA"/>
</dbReference>
<dbReference type="NCBIfam" id="TIGR00006">
    <property type="entry name" value="16S rRNA (cytosine(1402)-N(4))-methyltransferase RsmH"/>
    <property type="match status" value="1"/>
</dbReference>
<dbReference type="PIRSF" id="PIRSF004486">
    <property type="entry name" value="MraW"/>
    <property type="match status" value="1"/>
</dbReference>
<dbReference type="InterPro" id="IPR023397">
    <property type="entry name" value="SAM-dep_MeTrfase_MraW_recog"/>
</dbReference>
<dbReference type="HAMAP" id="MF_01007">
    <property type="entry name" value="16SrRNA_methyltr_H"/>
    <property type="match status" value="1"/>
</dbReference>
<name>A0A401FYD5_9BACT</name>
<keyword evidence="3 6" id="KW-0489">Methyltransferase</keyword>
<sequence length="309" mass="34348">MPEESIAWLNCRPGKVYVDCTLGGAGHSRAILERILPDGLLIGIDRDEAAIRNAEAILRPYGRNFRLFRGNFTRLPEFLKTLGIDGVDGILADLGLSLYQIEGSGRGFSFMRDEPLDMRMDTTTGVTAGELVNTLSEAELSRLFWEYGEERFARRIAGEIVRARAASPIASSLLLAGIVRRAVPRPPRKPKHGSGRRIHPATRVFMALRIAVNGELENVEQIMEMAPELLNPGGRLCVLTFHSLEDRIVKHRIKALEKGCVCPPDFPICVCNRQRVWRNLTRKGVRPTAAEVAANPMARSTMLRAAEKL</sequence>
<keyword evidence="6" id="KW-0963">Cytoplasm</keyword>
<dbReference type="Gene3D" id="1.10.150.170">
    <property type="entry name" value="Putative methyltransferase TM0872, insert domain"/>
    <property type="match status" value="1"/>
</dbReference>
<dbReference type="Pfam" id="PF01795">
    <property type="entry name" value="Methyltransf_5"/>
    <property type="match status" value="1"/>
</dbReference>
<keyword evidence="5 6" id="KW-0949">S-adenosyl-L-methionine</keyword>
<feature type="binding site" evidence="6">
    <location>
        <position position="100"/>
    </location>
    <ligand>
        <name>S-adenosyl-L-methionine</name>
        <dbReference type="ChEBI" id="CHEBI:59789"/>
    </ligand>
</feature>
<dbReference type="EC" id="2.1.1.199" evidence="6"/>
<evidence type="ECO:0000313" key="7">
    <source>
        <dbReference type="EMBL" id="GBC61977.1"/>
    </source>
</evidence>
<dbReference type="Proteomes" id="UP000288096">
    <property type="component" value="Unassembled WGS sequence"/>
</dbReference>
<protein>
    <recommendedName>
        <fullName evidence="6">Ribosomal RNA small subunit methyltransferase H</fullName>
        <ecNumber evidence="6">2.1.1.199</ecNumber>
    </recommendedName>
    <alternativeName>
        <fullName evidence="6">16S rRNA m(4)C1402 methyltransferase</fullName>
    </alternativeName>
    <alternativeName>
        <fullName evidence="6">rRNA (cytosine-N(4)-)-methyltransferase RsmH</fullName>
    </alternativeName>
</protein>
<accession>A0A401FYD5</accession>
<dbReference type="SUPFAM" id="SSF81799">
    <property type="entry name" value="Putative methyltransferase TM0872, insert domain"/>
    <property type="match status" value="1"/>
</dbReference>
<dbReference type="PANTHER" id="PTHR11265">
    <property type="entry name" value="S-ADENOSYL-METHYLTRANSFERASE MRAW"/>
    <property type="match status" value="1"/>
</dbReference>
<keyword evidence="8" id="KW-1185">Reference proteome</keyword>
<evidence type="ECO:0000313" key="8">
    <source>
        <dbReference type="Proteomes" id="UP000288096"/>
    </source>
</evidence>
<keyword evidence="2 6" id="KW-0698">rRNA processing</keyword>
<dbReference type="AlphaFoldDB" id="A0A401FYD5"/>
<evidence type="ECO:0000256" key="4">
    <source>
        <dbReference type="ARBA" id="ARBA00022679"/>
    </source>
</evidence>
<dbReference type="GO" id="GO:0071424">
    <property type="term" value="F:rRNA (cytosine-N4-)-methyltransferase activity"/>
    <property type="evidence" value="ECO:0007669"/>
    <property type="project" value="UniProtKB-UniRule"/>
</dbReference>
<organism evidence="7 8">
    <name type="scientific">Desulfonema ishimotonii</name>
    <dbReference type="NCBI Taxonomy" id="45657"/>
    <lineage>
        <taxon>Bacteria</taxon>
        <taxon>Pseudomonadati</taxon>
        <taxon>Thermodesulfobacteriota</taxon>
        <taxon>Desulfobacteria</taxon>
        <taxon>Desulfobacterales</taxon>
        <taxon>Desulfococcaceae</taxon>
        <taxon>Desulfonema</taxon>
    </lineage>
</organism>